<feature type="domain" description="Transposase IS4-like" evidence="1">
    <location>
        <begin position="141"/>
        <end position="312"/>
    </location>
</feature>
<reference evidence="2" key="2">
    <citation type="submission" date="2020-11" db="EMBL/GenBank/DDBJ databases">
        <authorList>
            <consortium name="NCBI Pathogen Detection Project"/>
        </authorList>
    </citation>
    <scope>NUCLEOTIDE SEQUENCE</scope>
    <source>
        <strain evidence="2">D3612</strain>
    </source>
</reference>
<dbReference type="GO" id="GO:0004803">
    <property type="term" value="F:transposase activity"/>
    <property type="evidence" value="ECO:0007669"/>
    <property type="project" value="InterPro"/>
</dbReference>
<evidence type="ECO:0000313" key="2">
    <source>
        <dbReference type="EMBL" id="HAT1597828.1"/>
    </source>
</evidence>
<accession>A0AAN5KTW6</accession>
<dbReference type="InterPro" id="IPR002559">
    <property type="entry name" value="Transposase_11"/>
</dbReference>
<sequence>MDMLDIYTDYLICQNKYATATGLSEMLDGEFAHDKVTRFLRLQDFGSKALWNYVKKSVRESEASDGVLLLDDSIEEKPYTDENEINCWHYSHAKGDVVKGINILTCMVRYGDFSVPVGYEVIKKDVAFCDIETRQARRKSSTTKNELFRKLIAQAVSNHVLFDFVLADNWFGSKANMAYIHNDLQKSFIIGIKSNRTLALSKNDANNGRYTKVRELELEEDIAHTVYLKGLDFPVRLLKKIFKNENGSTGVLYLVSNDMTSSAERLYEVYQKRWRIEEYHKSIKQNASLNKSPTRTVKTQSNHIFAAIIAYCKLEMMKIKTKLNHFAIKYKLILRANQIAMQELKNMAR</sequence>
<dbReference type="Proteomes" id="UP000861567">
    <property type="component" value="Unassembled WGS sequence"/>
</dbReference>
<dbReference type="GO" id="GO:0003677">
    <property type="term" value="F:DNA binding"/>
    <property type="evidence" value="ECO:0007669"/>
    <property type="project" value="InterPro"/>
</dbReference>
<dbReference type="SUPFAM" id="SSF53098">
    <property type="entry name" value="Ribonuclease H-like"/>
    <property type="match status" value="1"/>
</dbReference>
<name>A0AAN5KTW6_LEGPN</name>
<comment type="caution">
    <text evidence="2">The sequence shown here is derived from an EMBL/GenBank/DDBJ whole genome shotgun (WGS) entry which is preliminary data.</text>
</comment>
<dbReference type="GO" id="GO:0006313">
    <property type="term" value="P:DNA transposition"/>
    <property type="evidence" value="ECO:0007669"/>
    <property type="project" value="InterPro"/>
</dbReference>
<dbReference type="AlphaFoldDB" id="A0AAN5KTW6"/>
<protein>
    <submittedName>
        <fullName evidence="2">Transposase</fullName>
    </submittedName>
</protein>
<dbReference type="InterPro" id="IPR012337">
    <property type="entry name" value="RNaseH-like_sf"/>
</dbReference>
<dbReference type="Pfam" id="PF01609">
    <property type="entry name" value="DDE_Tnp_1"/>
    <property type="match status" value="1"/>
</dbReference>
<proteinExistence type="predicted"/>
<evidence type="ECO:0000259" key="1">
    <source>
        <dbReference type="Pfam" id="PF01609"/>
    </source>
</evidence>
<gene>
    <name evidence="2" type="ORF">I8Y58_003111</name>
</gene>
<organism evidence="2 3">
    <name type="scientific">Legionella pneumophila</name>
    <dbReference type="NCBI Taxonomy" id="446"/>
    <lineage>
        <taxon>Bacteria</taxon>
        <taxon>Pseudomonadati</taxon>
        <taxon>Pseudomonadota</taxon>
        <taxon>Gammaproteobacteria</taxon>
        <taxon>Legionellales</taxon>
        <taxon>Legionellaceae</taxon>
        <taxon>Legionella</taxon>
    </lineage>
</organism>
<dbReference type="EMBL" id="DACSEI010000094">
    <property type="protein sequence ID" value="HAT1597828.1"/>
    <property type="molecule type" value="Genomic_DNA"/>
</dbReference>
<reference evidence="2" key="1">
    <citation type="journal article" date="2018" name="Genome Biol.">
        <title>SKESA: strategic k-mer extension for scrupulous assemblies.</title>
        <authorList>
            <person name="Souvorov A."/>
            <person name="Agarwala R."/>
            <person name="Lipman D.J."/>
        </authorList>
    </citation>
    <scope>NUCLEOTIDE SEQUENCE</scope>
    <source>
        <strain evidence="2">D3612</strain>
    </source>
</reference>
<evidence type="ECO:0000313" key="3">
    <source>
        <dbReference type="Proteomes" id="UP000861567"/>
    </source>
</evidence>